<reference evidence="1" key="2">
    <citation type="submission" date="2023-07" db="EMBL/GenBank/DDBJ databases">
        <authorList>
            <consortium name="Lawrence Berkeley National Laboratory"/>
            <person name="Haridas S."/>
            <person name="Hensen N."/>
            <person name="Bonometti L."/>
            <person name="Westerberg I."/>
            <person name="Brannstrom I.O."/>
            <person name="Guillou S."/>
            <person name="Cros-Aarteil S."/>
            <person name="Calhoun S."/>
            <person name="Kuo A."/>
            <person name="Mondo S."/>
            <person name="Pangilinan J."/>
            <person name="Riley R."/>
            <person name="LaButti K."/>
            <person name="Andreopoulos B."/>
            <person name="Lipzen A."/>
            <person name="Chen C."/>
            <person name="Yanf M."/>
            <person name="Daum C."/>
            <person name="Ng V."/>
            <person name="Clum A."/>
            <person name="Steindorff A."/>
            <person name="Ohm R."/>
            <person name="Martin F."/>
            <person name="Silar P."/>
            <person name="Natvig D."/>
            <person name="Lalanne C."/>
            <person name="Gautier V."/>
            <person name="Ament-velasquez S.L."/>
            <person name="Kruys A."/>
            <person name="Hutchinson M.I."/>
            <person name="Powell A.J."/>
            <person name="Barry K."/>
            <person name="Miller A.N."/>
            <person name="Grigoriev I.V."/>
            <person name="Debuchy R."/>
            <person name="Gladieux P."/>
            <person name="Thoren M.H."/>
            <person name="Johannesson H."/>
        </authorList>
    </citation>
    <scope>NUCLEOTIDE SEQUENCE</scope>
    <source>
        <strain evidence="1">FGSC 1904</strain>
    </source>
</reference>
<evidence type="ECO:0000313" key="1">
    <source>
        <dbReference type="EMBL" id="KAK3402805.1"/>
    </source>
</evidence>
<dbReference type="EMBL" id="JAUTDP010000001">
    <property type="protein sequence ID" value="KAK3402805.1"/>
    <property type="molecule type" value="Genomic_DNA"/>
</dbReference>
<dbReference type="Proteomes" id="UP001281003">
    <property type="component" value="Unassembled WGS sequence"/>
</dbReference>
<comment type="caution">
    <text evidence="1">The sequence shown here is derived from an EMBL/GenBank/DDBJ whole genome shotgun (WGS) entry which is preliminary data.</text>
</comment>
<reference evidence="1" key="1">
    <citation type="journal article" date="2023" name="Mol. Phylogenet. Evol.">
        <title>Genome-scale phylogeny and comparative genomics of the fungal order Sordariales.</title>
        <authorList>
            <person name="Hensen N."/>
            <person name="Bonometti L."/>
            <person name="Westerberg I."/>
            <person name="Brannstrom I.O."/>
            <person name="Guillou S."/>
            <person name="Cros-Aarteil S."/>
            <person name="Calhoun S."/>
            <person name="Haridas S."/>
            <person name="Kuo A."/>
            <person name="Mondo S."/>
            <person name="Pangilinan J."/>
            <person name="Riley R."/>
            <person name="LaButti K."/>
            <person name="Andreopoulos B."/>
            <person name="Lipzen A."/>
            <person name="Chen C."/>
            <person name="Yan M."/>
            <person name="Daum C."/>
            <person name="Ng V."/>
            <person name="Clum A."/>
            <person name="Steindorff A."/>
            <person name="Ohm R.A."/>
            <person name="Martin F."/>
            <person name="Silar P."/>
            <person name="Natvig D.O."/>
            <person name="Lalanne C."/>
            <person name="Gautier V."/>
            <person name="Ament-Velasquez S.L."/>
            <person name="Kruys A."/>
            <person name="Hutchinson M.I."/>
            <person name="Powell A.J."/>
            <person name="Barry K."/>
            <person name="Miller A.N."/>
            <person name="Grigoriev I.V."/>
            <person name="Debuchy R."/>
            <person name="Gladieux P."/>
            <person name="Hiltunen Thoren M."/>
            <person name="Johannesson H."/>
        </authorList>
    </citation>
    <scope>NUCLEOTIDE SEQUENCE</scope>
    <source>
        <strain evidence="1">FGSC 1904</strain>
    </source>
</reference>
<keyword evidence="2" id="KW-1185">Reference proteome</keyword>
<protein>
    <submittedName>
        <fullName evidence="1">Uncharacterized protein</fullName>
    </submittedName>
</protein>
<evidence type="ECO:0000313" key="2">
    <source>
        <dbReference type="Proteomes" id="UP001281003"/>
    </source>
</evidence>
<accession>A0AAE0UGD1</accession>
<proteinExistence type="predicted"/>
<sequence length="63" mass="6788">MLQPLHQPHYSGSNANPALLKWARDTTIEVSITDFCQMSDVAFKAQGAAGESRLAPLSNSSRA</sequence>
<gene>
    <name evidence="1" type="ORF">B0T20DRAFT_399195</name>
</gene>
<name>A0AAE0UGD1_SORBR</name>
<dbReference type="AlphaFoldDB" id="A0AAE0UGD1"/>
<organism evidence="1 2">
    <name type="scientific">Sordaria brevicollis</name>
    <dbReference type="NCBI Taxonomy" id="83679"/>
    <lineage>
        <taxon>Eukaryota</taxon>
        <taxon>Fungi</taxon>
        <taxon>Dikarya</taxon>
        <taxon>Ascomycota</taxon>
        <taxon>Pezizomycotina</taxon>
        <taxon>Sordariomycetes</taxon>
        <taxon>Sordariomycetidae</taxon>
        <taxon>Sordariales</taxon>
        <taxon>Sordariaceae</taxon>
        <taxon>Sordaria</taxon>
    </lineage>
</organism>